<evidence type="ECO:0000313" key="2">
    <source>
        <dbReference type="EMBL" id="KAK1741344.1"/>
    </source>
</evidence>
<gene>
    <name evidence="2" type="ORF">QTG54_007822</name>
</gene>
<reference evidence="2" key="1">
    <citation type="submission" date="2023-06" db="EMBL/GenBank/DDBJ databases">
        <title>Survivors Of The Sea: Transcriptome response of Skeletonema marinoi to long-term dormancy.</title>
        <authorList>
            <person name="Pinder M.I.M."/>
            <person name="Kourtchenko O."/>
            <person name="Robertson E.K."/>
            <person name="Larsson T."/>
            <person name="Maumus F."/>
            <person name="Osuna-Cruz C.M."/>
            <person name="Vancaester E."/>
            <person name="Stenow R."/>
            <person name="Vandepoele K."/>
            <person name="Ploug H."/>
            <person name="Bruchert V."/>
            <person name="Godhe A."/>
            <person name="Topel M."/>
        </authorList>
    </citation>
    <scope>NUCLEOTIDE SEQUENCE</scope>
    <source>
        <strain evidence="2">R05AC</strain>
    </source>
</reference>
<dbReference type="AlphaFoldDB" id="A0AAD9DCW5"/>
<dbReference type="Proteomes" id="UP001224775">
    <property type="component" value="Unassembled WGS sequence"/>
</dbReference>
<feature type="compositionally biased region" description="Acidic residues" evidence="1">
    <location>
        <begin position="318"/>
        <end position="337"/>
    </location>
</feature>
<organism evidence="2 3">
    <name type="scientific">Skeletonema marinoi</name>
    <dbReference type="NCBI Taxonomy" id="267567"/>
    <lineage>
        <taxon>Eukaryota</taxon>
        <taxon>Sar</taxon>
        <taxon>Stramenopiles</taxon>
        <taxon>Ochrophyta</taxon>
        <taxon>Bacillariophyta</taxon>
        <taxon>Coscinodiscophyceae</taxon>
        <taxon>Thalassiosirophycidae</taxon>
        <taxon>Thalassiosirales</taxon>
        <taxon>Skeletonemataceae</taxon>
        <taxon>Skeletonema</taxon>
        <taxon>Skeletonema marinoi-dohrnii complex</taxon>
    </lineage>
</organism>
<sequence length="337" mass="37462">MSEETSISDLLPLVAAALNDKAAADAAKELAAAREERDIPRKVEVIRSLNNGGDEDEDGDIVVYASGMFEDGQYARNTNLWDVTLEQNSSNICSLANLRDCHICVGGGFPVASLDHTLPNNATFEGWINGEDRRQGISGDACEVSFCFCPHTIWLVILIHGWPREAWEAVIQEDDYDQDDQHVVHFLVENVADQYPDATVEFKTVAFVAGNIHGALKRLLPPKRKEEVRADRDRRNAENDPEIDALYDFVARAMRERGNEANVALFAPQLNSIMGFLSAMGVDRLGVNDELIIVAIATHEQLGDEGLRAIFAQFRPDEDAENEDDEQQDEADNEYEA</sequence>
<dbReference type="EMBL" id="JATAAI010000013">
    <property type="protein sequence ID" value="KAK1741344.1"/>
    <property type="molecule type" value="Genomic_DNA"/>
</dbReference>
<evidence type="ECO:0000313" key="3">
    <source>
        <dbReference type="Proteomes" id="UP001224775"/>
    </source>
</evidence>
<keyword evidence="3" id="KW-1185">Reference proteome</keyword>
<evidence type="ECO:0000256" key="1">
    <source>
        <dbReference type="SAM" id="MobiDB-lite"/>
    </source>
</evidence>
<name>A0AAD9DCW5_9STRA</name>
<comment type="caution">
    <text evidence="2">The sequence shown here is derived from an EMBL/GenBank/DDBJ whole genome shotgun (WGS) entry which is preliminary data.</text>
</comment>
<accession>A0AAD9DCW5</accession>
<feature type="region of interest" description="Disordered" evidence="1">
    <location>
        <begin position="314"/>
        <end position="337"/>
    </location>
</feature>
<protein>
    <submittedName>
        <fullName evidence="2">Uncharacterized protein</fullName>
    </submittedName>
</protein>
<proteinExistence type="predicted"/>